<keyword evidence="6 8" id="KW-0472">Membrane</keyword>
<evidence type="ECO:0000256" key="2">
    <source>
        <dbReference type="ARBA" id="ARBA00008017"/>
    </source>
</evidence>
<feature type="transmembrane region" description="Helical" evidence="8">
    <location>
        <begin position="156"/>
        <end position="175"/>
    </location>
</feature>
<feature type="domain" description="Mechanosensitive ion channel MscS C-terminal" evidence="10">
    <location>
        <begin position="346"/>
        <end position="433"/>
    </location>
</feature>
<dbReference type="AlphaFoldDB" id="A0A3L7AJ10"/>
<dbReference type="InterPro" id="IPR045042">
    <property type="entry name" value="YnaI-like"/>
</dbReference>
<dbReference type="Gene3D" id="2.30.30.60">
    <property type="match status" value="1"/>
</dbReference>
<evidence type="ECO:0000313" key="12">
    <source>
        <dbReference type="EMBL" id="RLP80379.1"/>
    </source>
</evidence>
<dbReference type="InterPro" id="IPR011014">
    <property type="entry name" value="MscS_channel_TM-2"/>
</dbReference>
<dbReference type="PANTHER" id="PTHR43634:SF2">
    <property type="entry name" value="LOW CONDUCTANCE MECHANOSENSITIVE CHANNEL YNAI"/>
    <property type="match status" value="1"/>
</dbReference>
<evidence type="ECO:0000259" key="10">
    <source>
        <dbReference type="Pfam" id="PF21082"/>
    </source>
</evidence>
<comment type="caution">
    <text evidence="12">The sequence shown here is derived from an EMBL/GenBank/DDBJ whole genome shotgun (WGS) entry which is preliminary data.</text>
</comment>
<evidence type="ECO:0000256" key="7">
    <source>
        <dbReference type="SAM" id="MobiDB-lite"/>
    </source>
</evidence>
<evidence type="ECO:0000256" key="8">
    <source>
        <dbReference type="SAM" id="Phobius"/>
    </source>
</evidence>
<dbReference type="SUPFAM" id="SSF82689">
    <property type="entry name" value="Mechanosensitive channel protein MscS (YggB), C-terminal domain"/>
    <property type="match status" value="1"/>
</dbReference>
<dbReference type="InterPro" id="IPR006685">
    <property type="entry name" value="MscS_channel_2nd"/>
</dbReference>
<feature type="region of interest" description="Disordered" evidence="7">
    <location>
        <begin position="452"/>
        <end position="492"/>
    </location>
</feature>
<keyword evidence="5 8" id="KW-1133">Transmembrane helix</keyword>
<dbReference type="SUPFAM" id="SSF82861">
    <property type="entry name" value="Mechanosensitive channel protein MscS (YggB), transmembrane region"/>
    <property type="match status" value="1"/>
</dbReference>
<feature type="transmembrane region" description="Helical" evidence="8">
    <location>
        <begin position="229"/>
        <end position="247"/>
    </location>
</feature>
<reference evidence="12 13" key="1">
    <citation type="submission" date="2018-10" db="EMBL/GenBank/DDBJ databases">
        <title>Xanthobacter tagetidis genome sequencing and assembly.</title>
        <authorList>
            <person name="Maclea K.S."/>
            <person name="Goen A.E."/>
            <person name="Fatima S.A."/>
        </authorList>
    </citation>
    <scope>NUCLEOTIDE SEQUENCE [LARGE SCALE GENOMIC DNA]</scope>
    <source>
        <strain evidence="12 13">ATCC 700314</strain>
    </source>
</reference>
<organism evidence="12 13">
    <name type="scientific">Xanthobacter tagetidis</name>
    <dbReference type="NCBI Taxonomy" id="60216"/>
    <lineage>
        <taxon>Bacteria</taxon>
        <taxon>Pseudomonadati</taxon>
        <taxon>Pseudomonadota</taxon>
        <taxon>Alphaproteobacteria</taxon>
        <taxon>Hyphomicrobiales</taxon>
        <taxon>Xanthobacteraceae</taxon>
        <taxon>Xanthobacter</taxon>
    </lineage>
</organism>
<dbReference type="InterPro" id="IPR049278">
    <property type="entry name" value="MS_channel_C"/>
</dbReference>
<dbReference type="InterPro" id="IPR049142">
    <property type="entry name" value="MS_channel_1st"/>
</dbReference>
<dbReference type="OrthoDB" id="9814206at2"/>
<sequence>MSFLHRQASAARPAPRPAPLPTRGRGVPADALDHRGGAPRIGTAARGQCAFARLARLKDAARRVRKGGRSMDTGTTDLLQPVRAIATGVFVSLERMFGGLSEFDYGRIALAILVFALFFLLRRLFRHVFFTIIGKLFTLNMQAFRDDLGRALKGPVELMFVAVGTFLAFEVLKVAEDGALAQFSGHVVQTLLIAAAYWTIIALVDPLMEQAAPRSGRMTETVIDWIRKALKCIVAFFAIVAVLQQWGVRIGPLLAGMGIAGAAVALGAQELFKNLISGVLILLERRFQYGDWVKVPNVVEGTVESIGFRSTRIRQFDDAAVQVPNSDLADNSVINYTQMRRRRIYWIIGVPYSTTVEQLRDIRQQIEDYIHGADDFVSYKQASTFVRIDSFGASSINIMVYCFTKTTNWGEWLAVKEKLAWQLMDIVAKAGSSFAFPSTSLYVESLPADRPEAFLPPEEGRPRLAPIDGAPAAAPPAPNPAASNPAAPKPPG</sequence>
<dbReference type="InterPro" id="IPR006686">
    <property type="entry name" value="MscS_channel_CS"/>
</dbReference>
<proteinExistence type="inferred from homology"/>
<evidence type="ECO:0000256" key="4">
    <source>
        <dbReference type="ARBA" id="ARBA00022692"/>
    </source>
</evidence>
<evidence type="ECO:0000256" key="3">
    <source>
        <dbReference type="ARBA" id="ARBA00022475"/>
    </source>
</evidence>
<name>A0A3L7AJ10_9HYPH</name>
<dbReference type="Pfam" id="PF21088">
    <property type="entry name" value="MS_channel_1st"/>
    <property type="match status" value="1"/>
</dbReference>
<evidence type="ECO:0000256" key="1">
    <source>
        <dbReference type="ARBA" id="ARBA00004651"/>
    </source>
</evidence>
<evidence type="ECO:0000313" key="13">
    <source>
        <dbReference type="Proteomes" id="UP000269692"/>
    </source>
</evidence>
<dbReference type="InterPro" id="IPR011066">
    <property type="entry name" value="MscS_channel_C_sf"/>
</dbReference>
<dbReference type="PANTHER" id="PTHR43634">
    <property type="entry name" value="OW CONDUCTANCE MECHANOSENSITIVE CHANNEL"/>
    <property type="match status" value="1"/>
</dbReference>
<dbReference type="Gene3D" id="3.30.70.100">
    <property type="match status" value="1"/>
</dbReference>
<evidence type="ECO:0000256" key="6">
    <source>
        <dbReference type="ARBA" id="ARBA00023136"/>
    </source>
</evidence>
<dbReference type="InterPro" id="IPR023408">
    <property type="entry name" value="MscS_beta-dom_sf"/>
</dbReference>
<keyword evidence="3" id="KW-1003">Cell membrane</keyword>
<evidence type="ECO:0000259" key="11">
    <source>
        <dbReference type="Pfam" id="PF21088"/>
    </source>
</evidence>
<feature type="domain" description="Mechanosensitive ion channel MscS" evidence="9">
    <location>
        <begin position="271"/>
        <end position="337"/>
    </location>
</feature>
<dbReference type="Pfam" id="PF00924">
    <property type="entry name" value="MS_channel_2nd"/>
    <property type="match status" value="1"/>
</dbReference>
<dbReference type="PROSITE" id="PS01246">
    <property type="entry name" value="UPF0003"/>
    <property type="match status" value="1"/>
</dbReference>
<feature type="compositionally biased region" description="Low complexity" evidence="7">
    <location>
        <begin position="1"/>
        <end position="13"/>
    </location>
</feature>
<feature type="transmembrane region" description="Helical" evidence="8">
    <location>
        <begin position="105"/>
        <end position="121"/>
    </location>
</feature>
<evidence type="ECO:0000256" key="5">
    <source>
        <dbReference type="ARBA" id="ARBA00022989"/>
    </source>
</evidence>
<dbReference type="Gene3D" id="1.10.287.1260">
    <property type="match status" value="1"/>
</dbReference>
<feature type="domain" description="Mechanosensitive ion channel transmembrane helices 2/3" evidence="11">
    <location>
        <begin position="229"/>
        <end position="269"/>
    </location>
</feature>
<dbReference type="GO" id="GO:0005886">
    <property type="term" value="C:plasma membrane"/>
    <property type="evidence" value="ECO:0007669"/>
    <property type="project" value="UniProtKB-SubCell"/>
</dbReference>
<dbReference type="GO" id="GO:0008381">
    <property type="term" value="F:mechanosensitive monoatomic ion channel activity"/>
    <property type="evidence" value="ECO:0007669"/>
    <property type="project" value="UniProtKB-ARBA"/>
</dbReference>
<comment type="subcellular location">
    <subcellularLocation>
        <location evidence="1">Cell membrane</location>
        <topology evidence="1">Multi-pass membrane protein</topology>
    </subcellularLocation>
</comment>
<comment type="similarity">
    <text evidence="2">Belongs to the MscS (TC 1.A.23) family.</text>
</comment>
<evidence type="ECO:0000259" key="9">
    <source>
        <dbReference type="Pfam" id="PF00924"/>
    </source>
</evidence>
<dbReference type="SUPFAM" id="SSF50182">
    <property type="entry name" value="Sm-like ribonucleoproteins"/>
    <property type="match status" value="1"/>
</dbReference>
<feature type="transmembrane region" description="Helical" evidence="8">
    <location>
        <begin position="187"/>
        <end position="208"/>
    </location>
</feature>
<feature type="compositionally biased region" description="Basic and acidic residues" evidence="7">
    <location>
        <begin position="452"/>
        <end position="462"/>
    </location>
</feature>
<feature type="region of interest" description="Disordered" evidence="7">
    <location>
        <begin position="1"/>
        <end position="32"/>
    </location>
</feature>
<gene>
    <name evidence="12" type="ORF">D9R14_04740</name>
</gene>
<dbReference type="Pfam" id="PF21082">
    <property type="entry name" value="MS_channel_3rd"/>
    <property type="match status" value="1"/>
</dbReference>
<dbReference type="InterPro" id="IPR010920">
    <property type="entry name" value="LSM_dom_sf"/>
</dbReference>
<keyword evidence="13" id="KW-1185">Reference proteome</keyword>
<keyword evidence="4 8" id="KW-0812">Transmembrane</keyword>
<protein>
    <submittedName>
        <fullName evidence="12">Mechanosensitive ion channel family protein</fullName>
    </submittedName>
</protein>
<dbReference type="Proteomes" id="UP000269692">
    <property type="component" value="Unassembled WGS sequence"/>
</dbReference>
<accession>A0A3L7AJ10</accession>
<dbReference type="EMBL" id="RCTF01000003">
    <property type="protein sequence ID" value="RLP80379.1"/>
    <property type="molecule type" value="Genomic_DNA"/>
</dbReference>